<dbReference type="HOGENOM" id="CLU_2557094_0_0_7"/>
<dbReference type="Proteomes" id="UP000001784">
    <property type="component" value="Chromosome"/>
</dbReference>
<dbReference type="STRING" id="335543.Sfum_2662"/>
<reference evidence="2 3" key="1">
    <citation type="submission" date="2006-10" db="EMBL/GenBank/DDBJ databases">
        <title>Complete sequence of Syntrophobacter fumaroxidans MPOB.</title>
        <authorList>
            <consortium name="US DOE Joint Genome Institute"/>
            <person name="Copeland A."/>
            <person name="Lucas S."/>
            <person name="Lapidus A."/>
            <person name="Barry K."/>
            <person name="Detter J.C."/>
            <person name="Glavina del Rio T."/>
            <person name="Hammon N."/>
            <person name="Israni S."/>
            <person name="Pitluck S."/>
            <person name="Goltsman E.G."/>
            <person name="Martinez M."/>
            <person name="Schmutz J."/>
            <person name="Larimer F."/>
            <person name="Land M."/>
            <person name="Hauser L."/>
            <person name="Kyrpides N."/>
            <person name="Kim E."/>
            <person name="Boone D.R."/>
            <person name="Brockman F."/>
            <person name="Culley D."/>
            <person name="Ferry J."/>
            <person name="Gunsalus R."/>
            <person name="McInerney M.J."/>
            <person name="Morrison M."/>
            <person name="Plugge C."/>
            <person name="Rohlin L."/>
            <person name="Scholten J."/>
            <person name="Sieber J."/>
            <person name="Stams A.J.M."/>
            <person name="Worm P."/>
            <person name="Henstra A.M."/>
            <person name="Richardson P."/>
        </authorList>
    </citation>
    <scope>NUCLEOTIDE SEQUENCE [LARGE SCALE GENOMIC DNA]</scope>
    <source>
        <strain evidence="3">DSM 10017 / MPOB</strain>
    </source>
</reference>
<accession>A0LLN8</accession>
<dbReference type="KEGG" id="sfu:Sfum_2662"/>
<feature type="region of interest" description="Disordered" evidence="1">
    <location>
        <begin position="1"/>
        <end position="28"/>
    </location>
</feature>
<dbReference type="AlphaFoldDB" id="A0LLN8"/>
<evidence type="ECO:0000313" key="3">
    <source>
        <dbReference type="Proteomes" id="UP000001784"/>
    </source>
</evidence>
<evidence type="ECO:0000313" key="2">
    <source>
        <dbReference type="EMBL" id="ABK18340.1"/>
    </source>
</evidence>
<keyword evidence="3" id="KW-1185">Reference proteome</keyword>
<dbReference type="EMBL" id="CP000478">
    <property type="protein sequence ID" value="ABK18340.1"/>
    <property type="molecule type" value="Genomic_DNA"/>
</dbReference>
<gene>
    <name evidence="2" type="ordered locus">Sfum_2662</name>
</gene>
<organism evidence="2 3">
    <name type="scientific">Syntrophobacter fumaroxidans (strain DSM 10017 / MPOB)</name>
    <dbReference type="NCBI Taxonomy" id="335543"/>
    <lineage>
        <taxon>Bacteria</taxon>
        <taxon>Pseudomonadati</taxon>
        <taxon>Thermodesulfobacteriota</taxon>
        <taxon>Syntrophobacteria</taxon>
        <taxon>Syntrophobacterales</taxon>
        <taxon>Syntrophobacteraceae</taxon>
        <taxon>Syntrophobacter</taxon>
    </lineage>
</organism>
<protein>
    <submittedName>
        <fullName evidence="2">Uncharacterized protein</fullName>
    </submittedName>
</protein>
<proteinExistence type="predicted"/>
<dbReference type="InParanoid" id="A0LLN8"/>
<evidence type="ECO:0000256" key="1">
    <source>
        <dbReference type="SAM" id="MobiDB-lite"/>
    </source>
</evidence>
<name>A0LLN8_SYNFM</name>
<sequence>MTGSGEMIKGRRVKNLKNGPRSRSRDTSPHLFLRNIGVNRISRFPAHRNRNARFIEAEKGVRFGFFPRGSTATASPPQWRRA</sequence>